<evidence type="ECO:0000256" key="4">
    <source>
        <dbReference type="ARBA" id="ARBA00022833"/>
    </source>
</evidence>
<dbReference type="Gene3D" id="1.10.150.20">
    <property type="entry name" value="5' to 3' exonuclease, C-terminal subdomain"/>
    <property type="match status" value="1"/>
</dbReference>
<dbReference type="InterPro" id="IPR020891">
    <property type="entry name" value="UPF0758_CS"/>
</dbReference>
<dbReference type="SUPFAM" id="SSF47781">
    <property type="entry name" value="RuvA domain 2-like"/>
    <property type="match status" value="1"/>
</dbReference>
<protein>
    <submittedName>
        <fullName evidence="8">DNA repair protein RadC</fullName>
    </submittedName>
</protein>
<dbReference type="Pfam" id="PF04002">
    <property type="entry name" value="RadC"/>
    <property type="match status" value="1"/>
</dbReference>
<evidence type="ECO:0000256" key="6">
    <source>
        <dbReference type="RuleBase" id="RU003797"/>
    </source>
</evidence>
<keyword evidence="4" id="KW-0862">Zinc</keyword>
<evidence type="ECO:0000256" key="5">
    <source>
        <dbReference type="ARBA" id="ARBA00023049"/>
    </source>
</evidence>
<dbReference type="PANTHER" id="PTHR30471">
    <property type="entry name" value="DNA REPAIR PROTEIN RADC"/>
    <property type="match status" value="1"/>
</dbReference>
<dbReference type="Pfam" id="PF20582">
    <property type="entry name" value="UPF0758_N"/>
    <property type="match status" value="1"/>
</dbReference>
<reference evidence="8 9" key="1">
    <citation type="submission" date="2020-12" db="EMBL/GenBank/DDBJ databases">
        <title>Geomonas sp. Red259, isolated from paddy soil.</title>
        <authorList>
            <person name="Xu Z."/>
            <person name="Zhang Z."/>
            <person name="Masuda Y."/>
            <person name="Itoh H."/>
            <person name="Senoo K."/>
        </authorList>
    </citation>
    <scope>NUCLEOTIDE SEQUENCE [LARGE SCALE GENOMIC DNA]</scope>
    <source>
        <strain evidence="8 9">Red259</strain>
    </source>
</reference>
<dbReference type="NCBIfam" id="NF000642">
    <property type="entry name" value="PRK00024.1"/>
    <property type="match status" value="1"/>
</dbReference>
<dbReference type="InterPro" id="IPR010994">
    <property type="entry name" value="RuvA_2-like"/>
</dbReference>
<comment type="caution">
    <text evidence="8">The sequence shown here is derived from an EMBL/GenBank/DDBJ whole genome shotgun (WGS) entry which is preliminary data.</text>
</comment>
<dbReference type="InterPro" id="IPR046778">
    <property type="entry name" value="UPF0758_N"/>
</dbReference>
<keyword evidence="9" id="KW-1185">Reference proteome</keyword>
<name>A0ABS0YTN7_9BACT</name>
<evidence type="ECO:0000313" key="8">
    <source>
        <dbReference type="EMBL" id="MBJ6801233.1"/>
    </source>
</evidence>
<evidence type="ECO:0000256" key="2">
    <source>
        <dbReference type="ARBA" id="ARBA00022723"/>
    </source>
</evidence>
<keyword evidence="3" id="KW-0378">Hydrolase</keyword>
<dbReference type="PROSITE" id="PS01302">
    <property type="entry name" value="UPF0758"/>
    <property type="match status" value="1"/>
</dbReference>
<keyword evidence="1" id="KW-0645">Protease</keyword>
<dbReference type="EMBL" id="JAEMHK010000010">
    <property type="protein sequence ID" value="MBJ6801233.1"/>
    <property type="molecule type" value="Genomic_DNA"/>
</dbReference>
<keyword evidence="5" id="KW-0482">Metalloprotease</keyword>
<gene>
    <name evidence="8" type="primary">radC</name>
    <name evidence="8" type="ORF">JFN90_13950</name>
</gene>
<dbReference type="PANTHER" id="PTHR30471:SF3">
    <property type="entry name" value="UPF0758 PROTEIN YEES-RELATED"/>
    <property type="match status" value="1"/>
</dbReference>
<sequence>MSGGIKCWPQAERPREKLMQRGPSALSEAELLALILRSGDAASSRSALDLGRELMLQFKSLRGLADASWREIQEVKGIGPAKATCILAALDLSRRIREKERRPIESFDRFTSAAQVFEHLNHEYRDRHTEQFVALLLDGKNRIISRALISEGSLNQSIVHPREVFNAAVRQSAAAMILLHNHPSGDPAPSPEDLAVTRRLCDAGQIMGIRVLDHIIIGENEFYSFADHGQLNN</sequence>
<organism evidence="8 9">
    <name type="scientific">Geomonas propionica</name>
    <dbReference type="NCBI Taxonomy" id="2798582"/>
    <lineage>
        <taxon>Bacteria</taxon>
        <taxon>Pseudomonadati</taxon>
        <taxon>Thermodesulfobacteriota</taxon>
        <taxon>Desulfuromonadia</taxon>
        <taxon>Geobacterales</taxon>
        <taxon>Geobacteraceae</taxon>
        <taxon>Geomonas</taxon>
    </lineage>
</organism>
<feature type="domain" description="MPN" evidence="7">
    <location>
        <begin position="109"/>
        <end position="231"/>
    </location>
</feature>
<dbReference type="SUPFAM" id="SSF102712">
    <property type="entry name" value="JAB1/MPN domain"/>
    <property type="match status" value="1"/>
</dbReference>
<accession>A0ABS0YTN7</accession>
<dbReference type="InterPro" id="IPR037518">
    <property type="entry name" value="MPN"/>
</dbReference>
<dbReference type="InterPro" id="IPR025657">
    <property type="entry name" value="RadC_JAB"/>
</dbReference>
<dbReference type="Proteomes" id="UP000641025">
    <property type="component" value="Unassembled WGS sequence"/>
</dbReference>
<dbReference type="PROSITE" id="PS50249">
    <property type="entry name" value="MPN"/>
    <property type="match status" value="1"/>
</dbReference>
<dbReference type="Gene3D" id="3.40.140.10">
    <property type="entry name" value="Cytidine Deaminase, domain 2"/>
    <property type="match status" value="1"/>
</dbReference>
<dbReference type="NCBIfam" id="TIGR00608">
    <property type="entry name" value="radc"/>
    <property type="match status" value="1"/>
</dbReference>
<dbReference type="InterPro" id="IPR001405">
    <property type="entry name" value="UPF0758"/>
</dbReference>
<keyword evidence="2" id="KW-0479">Metal-binding</keyword>
<evidence type="ECO:0000259" key="7">
    <source>
        <dbReference type="PROSITE" id="PS50249"/>
    </source>
</evidence>
<evidence type="ECO:0000256" key="1">
    <source>
        <dbReference type="ARBA" id="ARBA00022670"/>
    </source>
</evidence>
<proteinExistence type="inferred from homology"/>
<evidence type="ECO:0000313" key="9">
    <source>
        <dbReference type="Proteomes" id="UP000641025"/>
    </source>
</evidence>
<comment type="similarity">
    <text evidence="6">Belongs to the UPF0758 family.</text>
</comment>
<dbReference type="CDD" id="cd08071">
    <property type="entry name" value="MPN_DUF2466"/>
    <property type="match status" value="1"/>
</dbReference>
<dbReference type="RefSeq" id="WP_199395731.1">
    <property type="nucleotide sequence ID" value="NZ_JAEMHK010000010.1"/>
</dbReference>
<evidence type="ECO:0000256" key="3">
    <source>
        <dbReference type="ARBA" id="ARBA00022801"/>
    </source>
</evidence>